<reference evidence="6" key="1">
    <citation type="submission" date="2020-10" db="EMBL/GenBank/DDBJ databases">
        <title>Taxonomic study of unclassified bacteria belonging to the class Ktedonobacteria.</title>
        <authorList>
            <person name="Yabe S."/>
            <person name="Wang C.M."/>
            <person name="Zheng Y."/>
            <person name="Sakai Y."/>
            <person name="Cavaletti L."/>
            <person name="Monciardini P."/>
            <person name="Donadio S."/>
        </authorList>
    </citation>
    <scope>NUCLEOTIDE SEQUENCE</scope>
    <source>
        <strain evidence="6">SOSP1-1</strain>
    </source>
</reference>
<feature type="domain" description="ABC transporter" evidence="5">
    <location>
        <begin position="5"/>
        <end position="234"/>
    </location>
</feature>
<evidence type="ECO:0000256" key="3">
    <source>
        <dbReference type="ARBA" id="ARBA00022741"/>
    </source>
</evidence>
<dbReference type="PROSITE" id="PS50893">
    <property type="entry name" value="ABC_TRANSPORTER_2"/>
    <property type="match status" value="1"/>
</dbReference>
<dbReference type="PANTHER" id="PTHR43335">
    <property type="entry name" value="ABC TRANSPORTER, ATP-BINDING PROTEIN"/>
    <property type="match status" value="1"/>
</dbReference>
<dbReference type="PANTHER" id="PTHR43335:SF2">
    <property type="entry name" value="ABC TRANSPORTER, ATP-BINDING PROTEIN"/>
    <property type="match status" value="1"/>
</dbReference>
<accession>A0A8J3I4R8</accession>
<organism evidence="6 7">
    <name type="scientific">Ktedonospora formicarum</name>
    <dbReference type="NCBI Taxonomy" id="2778364"/>
    <lineage>
        <taxon>Bacteria</taxon>
        <taxon>Bacillati</taxon>
        <taxon>Chloroflexota</taxon>
        <taxon>Ktedonobacteria</taxon>
        <taxon>Ktedonobacterales</taxon>
        <taxon>Ktedonobacteraceae</taxon>
        <taxon>Ktedonospora</taxon>
    </lineage>
</organism>
<evidence type="ECO:0000256" key="4">
    <source>
        <dbReference type="ARBA" id="ARBA00022840"/>
    </source>
</evidence>
<protein>
    <submittedName>
        <fullName evidence="6">ABC transporter ATP-binding protein</fullName>
    </submittedName>
</protein>
<keyword evidence="4 6" id="KW-0067">ATP-binding</keyword>
<comment type="caution">
    <text evidence="6">The sequence shown here is derived from an EMBL/GenBank/DDBJ whole genome shotgun (WGS) entry which is preliminary data.</text>
</comment>
<dbReference type="SUPFAM" id="SSF52540">
    <property type="entry name" value="P-loop containing nucleoside triphosphate hydrolases"/>
    <property type="match status" value="1"/>
</dbReference>
<dbReference type="EMBL" id="BNJF01000003">
    <property type="protein sequence ID" value="GHO47476.1"/>
    <property type="molecule type" value="Genomic_DNA"/>
</dbReference>
<name>A0A8J3I4R8_9CHLR</name>
<dbReference type="RefSeq" id="WP_236031600.1">
    <property type="nucleotide sequence ID" value="NZ_BNJF01000003.1"/>
</dbReference>
<dbReference type="AlphaFoldDB" id="A0A8J3I4R8"/>
<keyword evidence="7" id="KW-1185">Reference proteome</keyword>
<dbReference type="InterPro" id="IPR027417">
    <property type="entry name" value="P-loop_NTPase"/>
</dbReference>
<sequence>MMPTLFIGTVSKRYERNRWALREFSLRMEAGVLGLVGSNGAGKTTLLKMLATLLLPTEGSITWNGQDILRHPEMVRRVLGYVPQDFGVYPQISARMFLRYLGELKGLRGTQLRQRIDAVLEMVGLSADADRRLKTFSGGMVRRLGIAQALLNEPRLLVLDEPTVGLDPAERVRFREMLPSLSGERIVILSTHIISDIEVTATHLALLSQGRLNWTGTPEALLADAAGALWTLTIPQAEFERWRARYRVSSAIPRGGRVEMRILATHQPHPQAIPAHPTLEEAYLLFQEAMGPAERAEAFASPTQVP</sequence>
<evidence type="ECO:0000256" key="1">
    <source>
        <dbReference type="ARBA" id="ARBA00005417"/>
    </source>
</evidence>
<dbReference type="Gene3D" id="3.40.50.300">
    <property type="entry name" value="P-loop containing nucleotide triphosphate hydrolases"/>
    <property type="match status" value="1"/>
</dbReference>
<dbReference type="Proteomes" id="UP000612362">
    <property type="component" value="Unassembled WGS sequence"/>
</dbReference>
<dbReference type="InterPro" id="IPR003439">
    <property type="entry name" value="ABC_transporter-like_ATP-bd"/>
</dbReference>
<dbReference type="Pfam" id="PF00005">
    <property type="entry name" value="ABC_tran"/>
    <property type="match status" value="1"/>
</dbReference>
<dbReference type="SMART" id="SM00382">
    <property type="entry name" value="AAA"/>
    <property type="match status" value="1"/>
</dbReference>
<dbReference type="GO" id="GO:0005524">
    <property type="term" value="F:ATP binding"/>
    <property type="evidence" value="ECO:0007669"/>
    <property type="project" value="UniProtKB-KW"/>
</dbReference>
<keyword evidence="2" id="KW-0813">Transport</keyword>
<keyword evidence="3" id="KW-0547">Nucleotide-binding</keyword>
<comment type="similarity">
    <text evidence="1">Belongs to the ABC transporter superfamily.</text>
</comment>
<evidence type="ECO:0000313" key="7">
    <source>
        <dbReference type="Proteomes" id="UP000612362"/>
    </source>
</evidence>
<dbReference type="InterPro" id="IPR003593">
    <property type="entry name" value="AAA+_ATPase"/>
</dbReference>
<evidence type="ECO:0000313" key="6">
    <source>
        <dbReference type="EMBL" id="GHO47476.1"/>
    </source>
</evidence>
<evidence type="ECO:0000259" key="5">
    <source>
        <dbReference type="PROSITE" id="PS50893"/>
    </source>
</evidence>
<gene>
    <name evidence="6" type="ORF">KSX_56390</name>
</gene>
<proteinExistence type="inferred from homology"/>
<dbReference type="GO" id="GO:0016887">
    <property type="term" value="F:ATP hydrolysis activity"/>
    <property type="evidence" value="ECO:0007669"/>
    <property type="project" value="InterPro"/>
</dbReference>
<evidence type="ECO:0000256" key="2">
    <source>
        <dbReference type="ARBA" id="ARBA00022448"/>
    </source>
</evidence>